<proteinExistence type="predicted"/>
<dbReference type="PANTHER" id="PTHR33693">
    <property type="entry name" value="TYPE-5 URACIL-DNA GLYCOSYLASE"/>
    <property type="match status" value="1"/>
</dbReference>
<dbReference type="InterPro" id="IPR036895">
    <property type="entry name" value="Uracil-DNA_glycosylase-like_sf"/>
</dbReference>
<dbReference type="GO" id="GO:0097506">
    <property type="term" value="F:deaminated base DNA N-glycosylase activity"/>
    <property type="evidence" value="ECO:0007669"/>
    <property type="project" value="UniProtKB-ARBA"/>
</dbReference>
<keyword evidence="11" id="KW-1185">Reference proteome</keyword>
<dbReference type="GO" id="GO:0051539">
    <property type="term" value="F:4 iron, 4 sulfur cluster binding"/>
    <property type="evidence" value="ECO:0007669"/>
    <property type="project" value="UniProtKB-KW"/>
</dbReference>
<dbReference type="InterPro" id="IPR005122">
    <property type="entry name" value="Uracil-DNA_glycosylase-like"/>
</dbReference>
<feature type="region of interest" description="Disordered" evidence="8">
    <location>
        <begin position="59"/>
        <end position="86"/>
    </location>
</feature>
<accession>A0A1I3A0A2</accession>
<reference evidence="10 11" key="1">
    <citation type="submission" date="2016-10" db="EMBL/GenBank/DDBJ databases">
        <authorList>
            <person name="Varghese N."/>
            <person name="Submissions S."/>
        </authorList>
    </citation>
    <scope>NUCLEOTIDE SEQUENCE [LARGE SCALE GENOMIC DNA]</scope>
    <source>
        <strain evidence="10 11">CGMCC 1.6377</strain>
    </source>
</reference>
<dbReference type="EMBL" id="FOPZ01000004">
    <property type="protein sequence ID" value="SFH43503.1"/>
    <property type="molecule type" value="Genomic_DNA"/>
</dbReference>
<dbReference type="InterPro" id="IPR051536">
    <property type="entry name" value="UDG_Type-4/5"/>
</dbReference>
<evidence type="ECO:0000313" key="11">
    <source>
        <dbReference type="Proteomes" id="UP000323537"/>
    </source>
</evidence>
<dbReference type="Pfam" id="PF03167">
    <property type="entry name" value="UDG"/>
    <property type="match status" value="1"/>
</dbReference>
<evidence type="ECO:0000256" key="8">
    <source>
        <dbReference type="SAM" id="MobiDB-lite"/>
    </source>
</evidence>
<evidence type="ECO:0000256" key="5">
    <source>
        <dbReference type="ARBA" id="ARBA00023004"/>
    </source>
</evidence>
<keyword evidence="5" id="KW-0408">Iron</keyword>
<dbReference type="PANTHER" id="PTHR33693:SF1">
    <property type="entry name" value="TYPE-4 URACIL-DNA GLYCOSYLASE"/>
    <property type="match status" value="1"/>
</dbReference>
<gene>
    <name evidence="10" type="ORF">SAMN04488066_1045</name>
</gene>
<evidence type="ECO:0000259" key="9">
    <source>
        <dbReference type="Pfam" id="PF03167"/>
    </source>
</evidence>
<evidence type="ECO:0000256" key="3">
    <source>
        <dbReference type="ARBA" id="ARBA00022763"/>
    </source>
</evidence>
<dbReference type="SUPFAM" id="SSF52141">
    <property type="entry name" value="Uracil-DNA glycosylase-like"/>
    <property type="match status" value="1"/>
</dbReference>
<evidence type="ECO:0000256" key="1">
    <source>
        <dbReference type="ARBA" id="ARBA00022485"/>
    </source>
</evidence>
<evidence type="ECO:0000256" key="4">
    <source>
        <dbReference type="ARBA" id="ARBA00022801"/>
    </source>
</evidence>
<dbReference type="Gene3D" id="3.40.470.10">
    <property type="entry name" value="Uracil-DNA glycosylase-like domain"/>
    <property type="match status" value="1"/>
</dbReference>
<name>A0A1I3A0A2_9EURY</name>
<keyword evidence="7" id="KW-0234">DNA repair</keyword>
<keyword evidence="4" id="KW-0378">Hydrolase</keyword>
<feature type="domain" description="Uracil-DNA glycosylase-like" evidence="9">
    <location>
        <begin position="10"/>
        <end position="178"/>
    </location>
</feature>
<evidence type="ECO:0000313" key="10">
    <source>
        <dbReference type="EMBL" id="SFH43503.1"/>
    </source>
</evidence>
<organism evidence="10 11">
    <name type="scientific">Halorubrum aquaticum</name>
    <dbReference type="NCBI Taxonomy" id="387340"/>
    <lineage>
        <taxon>Archaea</taxon>
        <taxon>Methanobacteriati</taxon>
        <taxon>Methanobacteriota</taxon>
        <taxon>Stenosarchaea group</taxon>
        <taxon>Halobacteria</taxon>
        <taxon>Halobacteriales</taxon>
        <taxon>Haloferacaceae</taxon>
        <taxon>Halorubrum</taxon>
    </lineage>
</organism>
<evidence type="ECO:0000256" key="6">
    <source>
        <dbReference type="ARBA" id="ARBA00023014"/>
    </source>
</evidence>
<keyword evidence="2" id="KW-0479">Metal-binding</keyword>
<dbReference type="AlphaFoldDB" id="A0A1I3A0A2"/>
<dbReference type="GO" id="GO:0046872">
    <property type="term" value="F:metal ion binding"/>
    <property type="evidence" value="ECO:0007669"/>
    <property type="project" value="UniProtKB-KW"/>
</dbReference>
<keyword evidence="6" id="KW-0411">Iron-sulfur</keyword>
<dbReference type="Proteomes" id="UP000323537">
    <property type="component" value="Unassembled WGS sequence"/>
</dbReference>
<protein>
    <submittedName>
        <fullName evidence="10">Uracil-DNA glycosylase</fullName>
    </submittedName>
</protein>
<dbReference type="GO" id="GO:0006281">
    <property type="term" value="P:DNA repair"/>
    <property type="evidence" value="ECO:0007669"/>
    <property type="project" value="UniProtKB-KW"/>
</dbReference>
<keyword evidence="1" id="KW-0004">4Fe-4S</keyword>
<evidence type="ECO:0000256" key="2">
    <source>
        <dbReference type="ARBA" id="ARBA00022723"/>
    </source>
</evidence>
<sequence length="220" mass="23766">MRPDCPSFVPGYGDANADFHVIGDHPGLHGGLEEGIPFTGEPWSPAFLGVLTDAGLLASVDEDGDPSGAGSEDGADLVGTGDDDPGRVSTDRTFLSYLHMCLPDGEPTPASYDDMERYFDAELRAIAAHVLLPVGARATDHVLRQYTARAWKTEVDMDALHGEELLGSGWLVLPIKEPAEWDDGDADALVEALRRLQSTDFRRESDLGRFVAGNDPYLVR</sequence>
<evidence type="ECO:0000256" key="7">
    <source>
        <dbReference type="ARBA" id="ARBA00023204"/>
    </source>
</evidence>
<keyword evidence="3" id="KW-0227">DNA damage</keyword>